<dbReference type="SUPFAM" id="SSF56059">
    <property type="entry name" value="Glutathione synthetase ATP-binding domain-like"/>
    <property type="match status" value="1"/>
</dbReference>
<dbReference type="GO" id="GO:0008716">
    <property type="term" value="F:D-alanine-D-alanine ligase activity"/>
    <property type="evidence" value="ECO:0007669"/>
    <property type="project" value="UniProtKB-EC"/>
</dbReference>
<gene>
    <name evidence="2" type="primary">ddlA_2</name>
    <name evidence="2" type="ORF">NCTC12993_07614</name>
</gene>
<dbReference type="Gene3D" id="3.30.470.20">
    <property type="entry name" value="ATP-grasp fold, B domain"/>
    <property type="match status" value="1"/>
</dbReference>
<reference evidence="2 3" key="1">
    <citation type="submission" date="2019-03" db="EMBL/GenBank/DDBJ databases">
        <authorList>
            <consortium name="Pathogen Informatics"/>
        </authorList>
    </citation>
    <scope>NUCLEOTIDE SEQUENCE [LARGE SCALE GENOMIC DNA]</scope>
    <source>
        <strain evidence="2 3">NCTC12993</strain>
    </source>
</reference>
<evidence type="ECO:0000313" key="3">
    <source>
        <dbReference type="Proteomes" id="UP000401081"/>
    </source>
</evidence>
<feature type="domain" description="D-alanine--D-alanine ligase C-terminal" evidence="1">
    <location>
        <begin position="2"/>
        <end position="66"/>
    </location>
</feature>
<dbReference type="Proteomes" id="UP000401081">
    <property type="component" value="Unassembled WGS sequence"/>
</dbReference>
<dbReference type="EC" id="6.3.2.4" evidence="2"/>
<organism evidence="2 3">
    <name type="scientific">Kluyvera cryocrescens</name>
    <name type="common">Kluyvera citrophila</name>
    <dbReference type="NCBI Taxonomy" id="580"/>
    <lineage>
        <taxon>Bacteria</taxon>
        <taxon>Pseudomonadati</taxon>
        <taxon>Pseudomonadota</taxon>
        <taxon>Gammaproteobacteria</taxon>
        <taxon>Enterobacterales</taxon>
        <taxon>Enterobacteriaceae</taxon>
        <taxon>Kluyvera</taxon>
    </lineage>
</organism>
<evidence type="ECO:0000313" key="2">
    <source>
        <dbReference type="EMBL" id="VFS91221.1"/>
    </source>
</evidence>
<dbReference type="EMBL" id="CAADJD010000034">
    <property type="protein sequence ID" value="VFS91221.1"/>
    <property type="molecule type" value="Genomic_DNA"/>
</dbReference>
<evidence type="ECO:0000259" key="1">
    <source>
        <dbReference type="Pfam" id="PF07478"/>
    </source>
</evidence>
<proteinExistence type="predicted"/>
<dbReference type="Pfam" id="PF07478">
    <property type="entry name" value="Dala_Dala_lig_C"/>
    <property type="match status" value="1"/>
</dbReference>
<name>A0A485D3B8_KLUCR</name>
<protein>
    <submittedName>
        <fullName evidence="2">D-alanine--D-alanine ligase A</fullName>
        <ecNumber evidence="2">6.3.2.4</ecNumber>
    </submittedName>
</protein>
<accession>A0A485D3B8</accession>
<dbReference type="InterPro" id="IPR011095">
    <property type="entry name" value="Dala_Dala_lig_C"/>
</dbReference>
<sequence>MLGNDFPEASTCGEIVLNSEFYAYDTKYIDDNGAKVVVPAAIAADVNDKIRQVAIDAYQTLAVAGWHALMYSSPLKTRW</sequence>
<dbReference type="AlphaFoldDB" id="A0A485D3B8"/>
<keyword evidence="3" id="KW-1185">Reference proteome</keyword>
<keyword evidence="2" id="KW-0436">Ligase</keyword>